<feature type="transmembrane region" description="Helical" evidence="6">
    <location>
        <begin position="188"/>
        <end position="207"/>
    </location>
</feature>
<accession>A0ABP6SQJ1</accession>
<keyword evidence="4 6" id="KW-0472">Membrane</keyword>
<evidence type="ECO:0000256" key="3">
    <source>
        <dbReference type="ARBA" id="ARBA00022989"/>
    </source>
</evidence>
<feature type="transmembrane region" description="Helical" evidence="6">
    <location>
        <begin position="98"/>
        <end position="116"/>
    </location>
</feature>
<organism evidence="7 8">
    <name type="scientific">Cryptosporangium minutisporangium</name>
    <dbReference type="NCBI Taxonomy" id="113569"/>
    <lineage>
        <taxon>Bacteria</taxon>
        <taxon>Bacillati</taxon>
        <taxon>Actinomycetota</taxon>
        <taxon>Actinomycetes</taxon>
        <taxon>Cryptosporangiales</taxon>
        <taxon>Cryptosporangiaceae</taxon>
        <taxon>Cryptosporangium</taxon>
    </lineage>
</organism>
<dbReference type="Proteomes" id="UP001501676">
    <property type="component" value="Unassembled WGS sequence"/>
</dbReference>
<feature type="transmembrane region" description="Helical" evidence="6">
    <location>
        <begin position="294"/>
        <end position="313"/>
    </location>
</feature>
<dbReference type="EMBL" id="BAAAYN010000002">
    <property type="protein sequence ID" value="GAA3382473.1"/>
    <property type="molecule type" value="Genomic_DNA"/>
</dbReference>
<feature type="transmembrane region" description="Helical" evidence="6">
    <location>
        <begin position="228"/>
        <end position="245"/>
    </location>
</feature>
<feature type="transmembrane region" description="Helical" evidence="6">
    <location>
        <begin position="161"/>
        <end position="182"/>
    </location>
</feature>
<feature type="region of interest" description="Disordered" evidence="5">
    <location>
        <begin position="1"/>
        <end position="26"/>
    </location>
</feature>
<dbReference type="Pfam" id="PF07690">
    <property type="entry name" value="MFS_1"/>
    <property type="match status" value="1"/>
</dbReference>
<proteinExistence type="predicted"/>
<keyword evidence="2 6" id="KW-0812">Transmembrane</keyword>
<dbReference type="Gene3D" id="1.20.1250.20">
    <property type="entry name" value="MFS general substrate transporter like domains"/>
    <property type="match status" value="2"/>
</dbReference>
<keyword evidence="8" id="KW-1185">Reference proteome</keyword>
<feature type="transmembrane region" description="Helical" evidence="6">
    <location>
        <begin position="381"/>
        <end position="400"/>
    </location>
</feature>
<evidence type="ECO:0000256" key="5">
    <source>
        <dbReference type="SAM" id="MobiDB-lite"/>
    </source>
</evidence>
<evidence type="ECO:0000256" key="4">
    <source>
        <dbReference type="ARBA" id="ARBA00023136"/>
    </source>
</evidence>
<comment type="caution">
    <text evidence="7">The sequence shown here is derived from an EMBL/GenBank/DDBJ whole genome shotgun (WGS) entry which is preliminary data.</text>
</comment>
<dbReference type="PANTHER" id="PTHR23514:SF13">
    <property type="entry name" value="INNER MEMBRANE PROTEIN YBJJ"/>
    <property type="match status" value="1"/>
</dbReference>
<protein>
    <submittedName>
        <fullName evidence="7">MFS transporter</fullName>
    </submittedName>
</protein>
<reference evidence="8" key="1">
    <citation type="journal article" date="2019" name="Int. J. Syst. Evol. Microbiol.">
        <title>The Global Catalogue of Microorganisms (GCM) 10K type strain sequencing project: providing services to taxonomists for standard genome sequencing and annotation.</title>
        <authorList>
            <consortium name="The Broad Institute Genomics Platform"/>
            <consortium name="The Broad Institute Genome Sequencing Center for Infectious Disease"/>
            <person name="Wu L."/>
            <person name="Ma J."/>
        </authorList>
    </citation>
    <scope>NUCLEOTIDE SEQUENCE [LARGE SCALE GENOMIC DNA]</scope>
    <source>
        <strain evidence="8">JCM 9458</strain>
    </source>
</reference>
<dbReference type="InterPro" id="IPR011701">
    <property type="entry name" value="MFS"/>
</dbReference>
<feature type="transmembrane region" description="Helical" evidence="6">
    <location>
        <begin position="122"/>
        <end position="140"/>
    </location>
</feature>
<evidence type="ECO:0000313" key="7">
    <source>
        <dbReference type="EMBL" id="GAA3382473.1"/>
    </source>
</evidence>
<evidence type="ECO:0000256" key="2">
    <source>
        <dbReference type="ARBA" id="ARBA00022692"/>
    </source>
</evidence>
<feature type="transmembrane region" description="Helical" evidence="6">
    <location>
        <begin position="349"/>
        <end position="369"/>
    </location>
</feature>
<feature type="transmembrane region" description="Helical" evidence="6">
    <location>
        <begin position="257"/>
        <end position="282"/>
    </location>
</feature>
<gene>
    <name evidence="7" type="ORF">GCM10020369_04490</name>
</gene>
<feature type="transmembrane region" description="Helical" evidence="6">
    <location>
        <begin position="34"/>
        <end position="53"/>
    </location>
</feature>
<feature type="transmembrane region" description="Helical" evidence="6">
    <location>
        <begin position="319"/>
        <end position="337"/>
    </location>
</feature>
<evidence type="ECO:0000313" key="8">
    <source>
        <dbReference type="Proteomes" id="UP001501676"/>
    </source>
</evidence>
<evidence type="ECO:0000256" key="1">
    <source>
        <dbReference type="ARBA" id="ARBA00004141"/>
    </source>
</evidence>
<dbReference type="PANTHER" id="PTHR23514">
    <property type="entry name" value="BYPASS OF STOP CODON PROTEIN 6"/>
    <property type="match status" value="1"/>
</dbReference>
<dbReference type="SUPFAM" id="SSF103473">
    <property type="entry name" value="MFS general substrate transporter"/>
    <property type="match status" value="1"/>
</dbReference>
<dbReference type="CDD" id="cd17393">
    <property type="entry name" value="MFS_MosC_like"/>
    <property type="match status" value="1"/>
</dbReference>
<keyword evidence="3 6" id="KW-1133">Transmembrane helix</keyword>
<comment type="subcellular location">
    <subcellularLocation>
        <location evidence="1">Membrane</location>
        <topology evidence="1">Multi-pass membrane protein</topology>
    </subcellularLocation>
</comment>
<dbReference type="InterPro" id="IPR036259">
    <property type="entry name" value="MFS_trans_sf"/>
</dbReference>
<name>A0ABP6SQJ1_9ACTN</name>
<feature type="transmembrane region" description="Helical" evidence="6">
    <location>
        <begin position="65"/>
        <end position="86"/>
    </location>
</feature>
<dbReference type="InterPro" id="IPR051788">
    <property type="entry name" value="MFS_Transporter"/>
</dbReference>
<dbReference type="RefSeq" id="WP_345726222.1">
    <property type="nucleotide sequence ID" value="NZ_BAAAYN010000002.1"/>
</dbReference>
<evidence type="ECO:0000256" key="6">
    <source>
        <dbReference type="SAM" id="Phobius"/>
    </source>
</evidence>
<sequence>MDPAGETAAALTPTGVPDPDRTTRPDRAARRARIATFYTFGANGALYGAWVPWIPELKADLRLSAGVLGLALLGVAIGSMVSLPLGGAAAVRFGSPRAVRAAFVATCALAVLPGLAANGVSLFVALFVWGLAVGACDVTMNVQAVSVERRYGRSVLSGFHAMLSLGALVGAGLGSLGAAWSMPVSTHMGLVAAILLAGWLPVSRWFVPDWVDEDAETPPLFARPSGRLLALGAVGFIVLSSEGAVGDWSGVYLRENLAVDVGAAGLGFVAFSATMTVGRLLGDRVLTRVGARRAMQWLCALAAIGLGGGLLTGEPAGTVVGFAVLGFGLSCTFPALVSTAGSGSAHPGAAIAAVTTCGYVGFLVGPPGIGALTELVGLRLALGVLPALLLVALALVTLSVPRRP</sequence>